<name>A0A7Z0CMP4_9ACTN</name>
<keyword evidence="1" id="KW-0812">Transmembrane</keyword>
<proteinExistence type="predicted"/>
<sequence>MSETDAQRGTARGIALTLYAVVAVLMLLQQPGATTYDTRAELTQRPGDFLAGAFTLWHPESNFGEFQNQAYGYLFPQGTWFVLMDLLHVPDWVGQRLWSALILVLACEGARRVARAVGLGELAAVLAGAVFAFSPRLLGTVGVQTAESLPGAVMPWLVLAVVLHLRGRLGAPAAALLSGAAVVCMGGVNAVETAGSLPLAAILVVWGVHRGLAGWRFAAGWAAAVGAACLWWAVPLLLLARYAPPFYEYVESAGDTTALVGWSESVRGDSSWLGYLLSGDQPWWPAAFHLANEPLLVVVAAAVAAIGLAGLVLVESDLRRPLLLAALLGLGCLTVAHGGVAGSPLADPVRTLLDGPLQIFRNVHKIDPVVRLPVAIGFATAAQRGVALLVARRPRLAGAHRALLVVPLLLVAVLGQPLLLNQTRTPGWEAIDAPWQQARSFLAEQDAGRVLVVPGSSFAQQDWGWTIDEPLAILGGTDVVSRTQVPLVPGETIRYLSALDQTIATGRATEALADELARVGITHVVLRRDLLRAQTRSPHPGGAAVSLARAGLERLAGFGTTSGGAAAVEVFGVPHRQDLLQATDADDVVTVRGTPESVLALQGTGVLAPGRATVLEGEPGWDAAADVVTDGDQRRERAFGNNDEPLSVLMGPRDDYRVERAVHDFPAGPSQAPVVAGYDDGLAGVSASSAQGYADNYGPVMVESGPQAAVDGDIDTRWVSSGIGRADRQWLRLDLDGEQAVHEVTVTPVADDRFVVPIREIEVVAGEQRVRARVGADGVPVRVRLDGSPVDRVEVRVVEAATDARAARVGLREVRLDDRTPTRTFVLPGTVPDGAGLVFSAVPGRRACTITLGRPDCDVARIRGAEERGGMDRSFTTDGGAAVRISGHVVARSTPEAARLLEPLDPDLTVGATSAFGQDPKVSSRFAHDGEPSTAWVSDDSDLYPTLIFEWRRPRTIRALTVARAGLPGEPRTAVVTGDDGEPQRIELGTGAEQELEERIRTRRLTIRFEKEPGFGHVVVPDVSLVGANVVRPFFADTPTGAICGFGPEIELDGRVVRTRVTGTMADIANGSPMTLEACGDVDLAAGAHRLAVVPNAEMEVLDLAVVPDDTAAAADAAGRRVEVTRWGSTHRSAQVAAGPDAVLHLPENFNEGWVAEVDGRRLQAIRVDGWQQGWLLPAGGAVDVELRYTPERVYDVALPAGLAVSGGVLVAGVVALVLVLWRRRSSPAPEPAPWPDAEPWRLPAWLATLGAAVLLLGPVAALGLLAGSLLVGGLVRRPVALGVAAGVLVLASGVLDAWTSARVVADLADLSAAAAVGLVAGLVLGAPRRPRHRAEVGS</sequence>
<dbReference type="PROSITE" id="PS50022">
    <property type="entry name" value="FA58C_3"/>
    <property type="match status" value="1"/>
</dbReference>
<accession>A0A7Z0CMP4</accession>
<dbReference type="InterPro" id="IPR008979">
    <property type="entry name" value="Galactose-bd-like_sf"/>
</dbReference>
<feature type="transmembrane region" description="Helical" evidence="1">
    <location>
        <begin position="295"/>
        <end position="314"/>
    </location>
</feature>
<comment type="caution">
    <text evidence="3">The sequence shown here is derived from an EMBL/GenBank/DDBJ whole genome shotgun (WGS) entry which is preliminary data.</text>
</comment>
<feature type="transmembrane region" description="Helical" evidence="1">
    <location>
        <begin position="1243"/>
        <end position="1267"/>
    </location>
</feature>
<gene>
    <name evidence="3" type="ORF">BJ993_004091</name>
</gene>
<protein>
    <submittedName>
        <fullName evidence="3">Arabinofuranan 3-O-arabinosyltransferase</fullName>
        <ecNumber evidence="3">2.4.2.-</ecNumber>
    </submittedName>
</protein>
<dbReference type="InterPro" id="IPR000421">
    <property type="entry name" value="FA58C"/>
</dbReference>
<evidence type="ECO:0000313" key="3">
    <source>
        <dbReference type="EMBL" id="NYI47011.1"/>
    </source>
</evidence>
<feature type="transmembrane region" description="Helical" evidence="1">
    <location>
        <begin position="1279"/>
        <end position="1296"/>
    </location>
</feature>
<feature type="domain" description="F5/8 type C" evidence="2">
    <location>
        <begin position="670"/>
        <end position="747"/>
    </location>
</feature>
<feature type="transmembrane region" description="Helical" evidence="1">
    <location>
        <begin position="321"/>
        <end position="340"/>
    </location>
</feature>
<feature type="transmembrane region" description="Helical" evidence="1">
    <location>
        <begin position="12"/>
        <end position="29"/>
    </location>
</feature>
<keyword evidence="1" id="KW-1133">Transmembrane helix</keyword>
<dbReference type="EC" id="2.4.2.-" evidence="3"/>
<dbReference type="RefSeq" id="WP_179650911.1">
    <property type="nucleotide sequence ID" value="NZ_JACBZM010000001.1"/>
</dbReference>
<feature type="transmembrane region" description="Helical" evidence="1">
    <location>
        <begin position="370"/>
        <end position="390"/>
    </location>
</feature>
<reference evidence="3 4" key="1">
    <citation type="submission" date="2020-07" db="EMBL/GenBank/DDBJ databases">
        <title>Sequencing the genomes of 1000 actinobacteria strains.</title>
        <authorList>
            <person name="Klenk H.-P."/>
        </authorList>
    </citation>
    <scope>NUCLEOTIDE SEQUENCE [LARGE SCALE GENOMIC DNA]</scope>
    <source>
        <strain evidence="3 4">DSM 15131</strain>
    </source>
</reference>
<organism evidence="3 4">
    <name type="scientific">Nocardioides aromaticivorans</name>
    <dbReference type="NCBI Taxonomy" id="200618"/>
    <lineage>
        <taxon>Bacteria</taxon>
        <taxon>Bacillati</taxon>
        <taxon>Actinomycetota</taxon>
        <taxon>Actinomycetes</taxon>
        <taxon>Propionibacteriales</taxon>
        <taxon>Nocardioidaceae</taxon>
        <taxon>Nocardioides</taxon>
    </lineage>
</organism>
<feature type="transmembrane region" description="Helical" evidence="1">
    <location>
        <begin position="220"/>
        <end position="240"/>
    </location>
</feature>
<feature type="transmembrane region" description="Helical" evidence="1">
    <location>
        <begin position="1197"/>
        <end position="1222"/>
    </location>
</feature>
<dbReference type="SUPFAM" id="SSF49785">
    <property type="entry name" value="Galactose-binding domain-like"/>
    <property type="match status" value="1"/>
</dbReference>
<keyword evidence="3" id="KW-0328">Glycosyltransferase</keyword>
<dbReference type="InterPro" id="IPR021798">
    <property type="entry name" value="AftD_N"/>
</dbReference>
<evidence type="ECO:0000256" key="1">
    <source>
        <dbReference type="SAM" id="Phobius"/>
    </source>
</evidence>
<dbReference type="Pfam" id="PF11847">
    <property type="entry name" value="GT-C_AftD"/>
    <property type="match status" value="1"/>
</dbReference>
<dbReference type="EMBL" id="JACBZM010000001">
    <property type="protein sequence ID" value="NYI47011.1"/>
    <property type="molecule type" value="Genomic_DNA"/>
</dbReference>
<feature type="transmembrane region" description="Helical" evidence="1">
    <location>
        <begin position="122"/>
        <end position="143"/>
    </location>
</feature>
<keyword evidence="3" id="KW-0808">Transferase</keyword>
<evidence type="ECO:0000313" key="4">
    <source>
        <dbReference type="Proteomes" id="UP000562045"/>
    </source>
</evidence>
<evidence type="ECO:0000259" key="2">
    <source>
        <dbReference type="PROSITE" id="PS50022"/>
    </source>
</evidence>
<feature type="transmembrane region" description="Helical" evidence="1">
    <location>
        <begin position="402"/>
        <end position="420"/>
    </location>
</feature>
<keyword evidence="1" id="KW-0472">Membrane</keyword>
<dbReference type="Gene3D" id="2.60.120.260">
    <property type="entry name" value="Galactose-binding domain-like"/>
    <property type="match status" value="1"/>
</dbReference>
<dbReference type="GO" id="GO:0016757">
    <property type="term" value="F:glycosyltransferase activity"/>
    <property type="evidence" value="ECO:0007669"/>
    <property type="project" value="UniProtKB-KW"/>
</dbReference>
<dbReference type="Proteomes" id="UP000562045">
    <property type="component" value="Unassembled WGS sequence"/>
</dbReference>
<feature type="transmembrane region" description="Helical" evidence="1">
    <location>
        <begin position="173"/>
        <end position="191"/>
    </location>
</feature>